<sequence length="130" mass="14646">MFHEIQAMCPSFSAWTQSIRCMTHTIHLEARDGLNALSKRPTSFPESEVDDLGPMAISNLVYPPNGQKINYNSVVSLISLLASYLNHSPQRCQKFVTTFKLVYDENGPKNATSVLSNVCTRWNSTYEMVI</sequence>
<dbReference type="EMBL" id="AVOT02016060">
    <property type="protein sequence ID" value="MBW0500916.1"/>
    <property type="molecule type" value="Genomic_DNA"/>
</dbReference>
<protein>
    <submittedName>
        <fullName evidence="1">Uncharacterized protein</fullName>
    </submittedName>
</protein>
<gene>
    <name evidence="1" type="ORF">O181_040631</name>
</gene>
<comment type="caution">
    <text evidence="1">The sequence shown here is derived from an EMBL/GenBank/DDBJ whole genome shotgun (WGS) entry which is preliminary data.</text>
</comment>
<dbReference type="AlphaFoldDB" id="A0A9Q3DI73"/>
<keyword evidence="2" id="KW-1185">Reference proteome</keyword>
<accession>A0A9Q3DI73</accession>
<dbReference type="Proteomes" id="UP000765509">
    <property type="component" value="Unassembled WGS sequence"/>
</dbReference>
<evidence type="ECO:0000313" key="2">
    <source>
        <dbReference type="Proteomes" id="UP000765509"/>
    </source>
</evidence>
<evidence type="ECO:0000313" key="1">
    <source>
        <dbReference type="EMBL" id="MBW0500916.1"/>
    </source>
</evidence>
<proteinExistence type="predicted"/>
<name>A0A9Q3DI73_9BASI</name>
<organism evidence="1 2">
    <name type="scientific">Austropuccinia psidii MF-1</name>
    <dbReference type="NCBI Taxonomy" id="1389203"/>
    <lineage>
        <taxon>Eukaryota</taxon>
        <taxon>Fungi</taxon>
        <taxon>Dikarya</taxon>
        <taxon>Basidiomycota</taxon>
        <taxon>Pucciniomycotina</taxon>
        <taxon>Pucciniomycetes</taxon>
        <taxon>Pucciniales</taxon>
        <taxon>Sphaerophragmiaceae</taxon>
        <taxon>Austropuccinia</taxon>
    </lineage>
</organism>
<reference evidence="1" key="1">
    <citation type="submission" date="2021-03" db="EMBL/GenBank/DDBJ databases">
        <title>Draft genome sequence of rust myrtle Austropuccinia psidii MF-1, a brazilian biotype.</title>
        <authorList>
            <person name="Quecine M.C."/>
            <person name="Pachon D.M.R."/>
            <person name="Bonatelli M.L."/>
            <person name="Correr F.H."/>
            <person name="Franceschini L.M."/>
            <person name="Leite T.F."/>
            <person name="Margarido G.R.A."/>
            <person name="Almeida C.A."/>
            <person name="Ferrarezi J.A."/>
            <person name="Labate C.A."/>
        </authorList>
    </citation>
    <scope>NUCLEOTIDE SEQUENCE</scope>
    <source>
        <strain evidence="1">MF-1</strain>
    </source>
</reference>